<feature type="region of interest" description="Disordered" evidence="1">
    <location>
        <begin position="136"/>
        <end position="166"/>
    </location>
</feature>
<protein>
    <submittedName>
        <fullName evidence="2">Uncharacterized protein</fullName>
    </submittedName>
</protein>
<name>A0ABQ7BL29_BRACR</name>
<organism evidence="2 3">
    <name type="scientific">Brassica cretica</name>
    <name type="common">Mustard</name>
    <dbReference type="NCBI Taxonomy" id="69181"/>
    <lineage>
        <taxon>Eukaryota</taxon>
        <taxon>Viridiplantae</taxon>
        <taxon>Streptophyta</taxon>
        <taxon>Embryophyta</taxon>
        <taxon>Tracheophyta</taxon>
        <taxon>Spermatophyta</taxon>
        <taxon>Magnoliopsida</taxon>
        <taxon>eudicotyledons</taxon>
        <taxon>Gunneridae</taxon>
        <taxon>Pentapetalae</taxon>
        <taxon>rosids</taxon>
        <taxon>malvids</taxon>
        <taxon>Brassicales</taxon>
        <taxon>Brassicaceae</taxon>
        <taxon>Brassiceae</taxon>
        <taxon>Brassica</taxon>
    </lineage>
</organism>
<keyword evidence="3" id="KW-1185">Reference proteome</keyword>
<evidence type="ECO:0000256" key="1">
    <source>
        <dbReference type="SAM" id="MobiDB-lite"/>
    </source>
</evidence>
<comment type="caution">
    <text evidence="2">The sequence shown here is derived from an EMBL/GenBank/DDBJ whole genome shotgun (WGS) entry which is preliminary data.</text>
</comment>
<dbReference type="PANTHER" id="PTHR33223:SF9">
    <property type="entry name" value="RETROTRANSPOSON GAG DOMAIN-CONTAINING PROTEIN"/>
    <property type="match status" value="1"/>
</dbReference>
<feature type="compositionally biased region" description="Basic and acidic residues" evidence="1">
    <location>
        <begin position="137"/>
        <end position="151"/>
    </location>
</feature>
<evidence type="ECO:0000313" key="3">
    <source>
        <dbReference type="Proteomes" id="UP000266723"/>
    </source>
</evidence>
<gene>
    <name evidence="2" type="ORF">DY000_02041062</name>
</gene>
<dbReference type="PANTHER" id="PTHR33223">
    <property type="entry name" value="CCHC-TYPE DOMAIN-CONTAINING PROTEIN"/>
    <property type="match status" value="1"/>
</dbReference>
<dbReference type="Proteomes" id="UP000266723">
    <property type="component" value="Unassembled WGS sequence"/>
</dbReference>
<feature type="compositionally biased region" description="Polar residues" evidence="1">
    <location>
        <begin position="153"/>
        <end position="165"/>
    </location>
</feature>
<dbReference type="EMBL" id="QGKV02001507">
    <property type="protein sequence ID" value="KAF3532780.1"/>
    <property type="molecule type" value="Genomic_DNA"/>
</dbReference>
<reference evidence="2 3" key="1">
    <citation type="journal article" date="2020" name="BMC Genomics">
        <title>Intraspecific diversification of the crop wild relative Brassica cretica Lam. using demographic model selection.</title>
        <authorList>
            <person name="Kioukis A."/>
            <person name="Michalopoulou V.A."/>
            <person name="Briers L."/>
            <person name="Pirintsos S."/>
            <person name="Studholme D.J."/>
            <person name="Pavlidis P."/>
            <person name="Sarris P.F."/>
        </authorList>
    </citation>
    <scope>NUCLEOTIDE SEQUENCE [LARGE SCALE GENOMIC DNA]</scope>
    <source>
        <strain evidence="3">cv. PFS-1207/04</strain>
    </source>
</reference>
<proteinExistence type="predicted"/>
<sequence>MQEAAAVKKSAMTAYLEQVLSNKFKVIQSMIERLPVAHQPAKQIYTFLGGHNRLEQFVSTRKLEKKVDDLYEFLQHWVDPLRSYIARFNQEKISIPGCNTSTAISAFKRGMLRDGDLYKKLIKYQCKNVQSVLSRGAESDIDNKPNQKPGKEVTQSAYRESQKNGSVDMARHLQSLHLEDGIGQCYEADGTTCQVALEDESTRYILEPEPRCEFHNDHAHKTELRFH</sequence>
<accession>A0ABQ7BL29</accession>
<evidence type="ECO:0000313" key="2">
    <source>
        <dbReference type="EMBL" id="KAF3532780.1"/>
    </source>
</evidence>